<feature type="region of interest" description="Disordered" evidence="1">
    <location>
        <begin position="41"/>
        <end position="60"/>
    </location>
</feature>
<evidence type="ECO:0000313" key="2">
    <source>
        <dbReference type="EMBL" id="KAK5839333.1"/>
    </source>
</evidence>
<proteinExistence type="predicted"/>
<dbReference type="Proteomes" id="UP001358586">
    <property type="component" value="Chromosome 3"/>
</dbReference>
<comment type="caution">
    <text evidence="2">The sequence shown here is derived from an EMBL/GenBank/DDBJ whole genome shotgun (WGS) entry which is preliminary data.</text>
</comment>
<evidence type="ECO:0000313" key="3">
    <source>
        <dbReference type="Proteomes" id="UP001358586"/>
    </source>
</evidence>
<feature type="compositionally biased region" description="Polar residues" evidence="1">
    <location>
        <begin position="46"/>
        <end position="60"/>
    </location>
</feature>
<evidence type="ECO:0000256" key="1">
    <source>
        <dbReference type="SAM" id="MobiDB-lite"/>
    </source>
</evidence>
<keyword evidence="3" id="KW-1185">Reference proteome</keyword>
<sequence>MDDQYLHHYWTCSSDSHFQVRRAPTMKMMTMIRKRRPRSCHRIMSENPTIFEGTTRSSQT</sequence>
<name>A0ABR0QKH4_GOSAR</name>
<protein>
    <submittedName>
        <fullName evidence="2">Uncharacterized protein</fullName>
    </submittedName>
</protein>
<gene>
    <name evidence="2" type="ORF">PVK06_008110</name>
</gene>
<accession>A0ABR0QKH4</accession>
<reference evidence="2 3" key="1">
    <citation type="submission" date="2023-03" db="EMBL/GenBank/DDBJ databases">
        <title>WGS of Gossypium arboreum.</title>
        <authorList>
            <person name="Yu D."/>
        </authorList>
    </citation>
    <scope>NUCLEOTIDE SEQUENCE [LARGE SCALE GENOMIC DNA]</scope>
    <source>
        <tissue evidence="2">Leaf</tissue>
    </source>
</reference>
<dbReference type="EMBL" id="JARKNE010000003">
    <property type="protein sequence ID" value="KAK5839333.1"/>
    <property type="molecule type" value="Genomic_DNA"/>
</dbReference>
<organism evidence="2 3">
    <name type="scientific">Gossypium arboreum</name>
    <name type="common">Tree cotton</name>
    <name type="synonym">Gossypium nanking</name>
    <dbReference type="NCBI Taxonomy" id="29729"/>
    <lineage>
        <taxon>Eukaryota</taxon>
        <taxon>Viridiplantae</taxon>
        <taxon>Streptophyta</taxon>
        <taxon>Embryophyta</taxon>
        <taxon>Tracheophyta</taxon>
        <taxon>Spermatophyta</taxon>
        <taxon>Magnoliopsida</taxon>
        <taxon>eudicotyledons</taxon>
        <taxon>Gunneridae</taxon>
        <taxon>Pentapetalae</taxon>
        <taxon>rosids</taxon>
        <taxon>malvids</taxon>
        <taxon>Malvales</taxon>
        <taxon>Malvaceae</taxon>
        <taxon>Malvoideae</taxon>
        <taxon>Gossypium</taxon>
    </lineage>
</organism>